<organism evidence="2 3">
    <name type="scientific">Oceanobacillus locisalsi</name>
    <dbReference type="NCBI Taxonomy" id="546107"/>
    <lineage>
        <taxon>Bacteria</taxon>
        <taxon>Bacillati</taxon>
        <taxon>Bacillota</taxon>
        <taxon>Bacilli</taxon>
        <taxon>Bacillales</taxon>
        <taxon>Bacillaceae</taxon>
        <taxon>Oceanobacillus</taxon>
    </lineage>
</organism>
<evidence type="ECO:0000313" key="3">
    <source>
        <dbReference type="Proteomes" id="UP001597041"/>
    </source>
</evidence>
<reference evidence="3" key="1">
    <citation type="journal article" date="2019" name="Int. J. Syst. Evol. Microbiol.">
        <title>The Global Catalogue of Microorganisms (GCM) 10K type strain sequencing project: providing services to taxonomists for standard genome sequencing and annotation.</title>
        <authorList>
            <consortium name="The Broad Institute Genomics Platform"/>
            <consortium name="The Broad Institute Genome Sequencing Center for Infectious Disease"/>
            <person name="Wu L."/>
            <person name="Ma J."/>
        </authorList>
    </citation>
    <scope>NUCLEOTIDE SEQUENCE [LARGE SCALE GENOMIC DNA]</scope>
    <source>
        <strain evidence="3">CCUG 56608</strain>
    </source>
</reference>
<feature type="transmembrane region" description="Helical" evidence="1">
    <location>
        <begin position="31"/>
        <end position="51"/>
    </location>
</feature>
<name>A0ABW3NNE5_9BACI</name>
<sequence length="83" mass="9436">MKKFLFTYAAVLSTIWIGYGVYALITNQPSAGVILGFGIAFSLCLFIASWFSSWIMRHYKRIDSMAKTMFTKNKKLRGVKDGK</sequence>
<keyword evidence="1" id="KW-0812">Transmembrane</keyword>
<dbReference type="EMBL" id="JBHTKK010000035">
    <property type="protein sequence ID" value="MFD1068061.1"/>
    <property type="molecule type" value="Genomic_DNA"/>
</dbReference>
<evidence type="ECO:0000256" key="1">
    <source>
        <dbReference type="SAM" id="Phobius"/>
    </source>
</evidence>
<comment type="caution">
    <text evidence="2">The sequence shown here is derived from an EMBL/GenBank/DDBJ whole genome shotgun (WGS) entry which is preliminary data.</text>
</comment>
<evidence type="ECO:0000313" key="2">
    <source>
        <dbReference type="EMBL" id="MFD1068061.1"/>
    </source>
</evidence>
<keyword evidence="1" id="KW-0472">Membrane</keyword>
<keyword evidence="3" id="KW-1185">Reference proteome</keyword>
<keyword evidence="1" id="KW-1133">Transmembrane helix</keyword>
<dbReference type="Proteomes" id="UP001597041">
    <property type="component" value="Unassembled WGS sequence"/>
</dbReference>
<protein>
    <submittedName>
        <fullName evidence="2">Uncharacterized protein</fullName>
    </submittedName>
</protein>
<gene>
    <name evidence="2" type="ORF">ACFQ19_18865</name>
</gene>
<dbReference type="RefSeq" id="WP_379594244.1">
    <property type="nucleotide sequence ID" value="NZ_JBHTKK010000035.1"/>
</dbReference>
<feature type="transmembrane region" description="Helical" evidence="1">
    <location>
        <begin position="5"/>
        <end position="25"/>
    </location>
</feature>
<accession>A0ABW3NNE5</accession>
<proteinExistence type="predicted"/>